<feature type="transmembrane region" description="Helical" evidence="7">
    <location>
        <begin position="176"/>
        <end position="196"/>
    </location>
</feature>
<evidence type="ECO:0000256" key="7">
    <source>
        <dbReference type="SAM" id="Phobius"/>
    </source>
</evidence>
<dbReference type="Pfam" id="PF07690">
    <property type="entry name" value="MFS_1"/>
    <property type="match status" value="1"/>
</dbReference>
<evidence type="ECO:0008006" key="10">
    <source>
        <dbReference type="Google" id="ProtNLM"/>
    </source>
</evidence>
<organism evidence="8 9">
    <name type="scientific">Scylla paramamosain</name>
    <name type="common">Mud crab</name>
    <dbReference type="NCBI Taxonomy" id="85552"/>
    <lineage>
        <taxon>Eukaryota</taxon>
        <taxon>Metazoa</taxon>
        <taxon>Ecdysozoa</taxon>
        <taxon>Arthropoda</taxon>
        <taxon>Crustacea</taxon>
        <taxon>Multicrustacea</taxon>
        <taxon>Malacostraca</taxon>
        <taxon>Eumalacostraca</taxon>
        <taxon>Eucarida</taxon>
        <taxon>Decapoda</taxon>
        <taxon>Pleocyemata</taxon>
        <taxon>Brachyura</taxon>
        <taxon>Eubrachyura</taxon>
        <taxon>Portunoidea</taxon>
        <taxon>Portunidae</taxon>
        <taxon>Portuninae</taxon>
        <taxon>Scylla</taxon>
    </lineage>
</organism>
<dbReference type="PANTHER" id="PTHR23506:SF26">
    <property type="entry name" value="MFS-TYPE TRANSPORTER SLC18B1"/>
    <property type="match status" value="1"/>
</dbReference>
<feature type="compositionally biased region" description="Low complexity" evidence="6">
    <location>
        <begin position="38"/>
        <end position="57"/>
    </location>
</feature>
<accession>A0AAW0T597</accession>
<comment type="caution">
    <text evidence="8">The sequence shown here is derived from an EMBL/GenBank/DDBJ whole genome shotgun (WGS) entry which is preliminary data.</text>
</comment>
<feature type="transmembrane region" description="Helical" evidence="7">
    <location>
        <begin position="343"/>
        <end position="364"/>
    </location>
</feature>
<dbReference type="SUPFAM" id="SSF103473">
    <property type="entry name" value="MFS general substrate transporter"/>
    <property type="match status" value="1"/>
</dbReference>
<feature type="compositionally biased region" description="Polar residues" evidence="6">
    <location>
        <begin position="69"/>
        <end position="82"/>
    </location>
</feature>
<protein>
    <recommendedName>
        <fullName evidence="10">Major facilitator superfamily (MFS) profile domain-containing protein</fullName>
    </recommendedName>
</protein>
<keyword evidence="4 7" id="KW-1133">Transmembrane helix</keyword>
<dbReference type="GO" id="GO:0016020">
    <property type="term" value="C:membrane"/>
    <property type="evidence" value="ECO:0007669"/>
    <property type="project" value="UniProtKB-SubCell"/>
</dbReference>
<evidence type="ECO:0000313" key="9">
    <source>
        <dbReference type="Proteomes" id="UP001487740"/>
    </source>
</evidence>
<dbReference type="EMBL" id="JARAKH010000039">
    <property type="protein sequence ID" value="KAK8382431.1"/>
    <property type="molecule type" value="Genomic_DNA"/>
</dbReference>
<dbReference type="Gene3D" id="1.20.1250.20">
    <property type="entry name" value="MFS general substrate transporter like domains"/>
    <property type="match status" value="2"/>
</dbReference>
<dbReference type="Proteomes" id="UP001487740">
    <property type="component" value="Unassembled WGS sequence"/>
</dbReference>
<dbReference type="InterPro" id="IPR050930">
    <property type="entry name" value="MFS_Vesicular_Transporter"/>
</dbReference>
<feature type="transmembrane region" description="Helical" evidence="7">
    <location>
        <begin position="417"/>
        <end position="435"/>
    </location>
</feature>
<keyword evidence="3 7" id="KW-0812">Transmembrane</keyword>
<comment type="subcellular location">
    <subcellularLocation>
        <location evidence="1">Membrane</location>
        <topology evidence="1">Multi-pass membrane protein</topology>
    </subcellularLocation>
</comment>
<gene>
    <name evidence="8" type="ORF">O3P69_015397</name>
</gene>
<evidence type="ECO:0000256" key="1">
    <source>
        <dbReference type="ARBA" id="ARBA00004141"/>
    </source>
</evidence>
<dbReference type="AlphaFoldDB" id="A0AAW0T597"/>
<feature type="transmembrane region" description="Helical" evidence="7">
    <location>
        <begin position="521"/>
        <end position="540"/>
    </location>
</feature>
<sequence length="617" mass="66574">MSPVAAVQGGLESGQATHEDVVNHVRPPEEDPPLRGISSYSSSLPSSSSSSSASSSSADLTRGYGPPLSHSTPSVGESQGVDTSDYPVYRPTTEAKEKLLGTPKSRCRREINDTPEPRRKKRVSVSVDEEQLWMFTKRQWFLLLVVCSSTFTSSFAICLFPPFFPKLAQQKGCSSTIFGLIIGMNCLTTFLVTPYIGKKLRTIGIKFAFTSGVFASGVCCVLSGLLEWFPPGVPFILVAILVRVAHATANALSSTANFAYIGLEFPNEMAKVFAWTRTCMNVAQMFGPVVSGELIEEGGFKLPFFVMGSLQVCMTMLCCLLPPDEPLGAEQPQDSREVTIRQVVSIPGIWIAFITFIFSTMSNGFLSINLEPQVLRQFGLREGYVGLLFGLKDGINSLASPFWGWSCDRRRNYTKHFIFISSILAFTSFFLLGPFPGLPFERTVGTVILSLSLNGVGIGGQQVAGVVDAMRESVGAGLPDQAGLHGCVAGLWASLSGIGRFTSRTGSGYLVDTIGFRKTSAIVVALHVFVMVMTGTYLLVCGKREMKRREQSKEPLGGIGVLTASPSDPVTTKTVNILASYREDIQDSIVCGSAPIPTPTRYVRAHFGTPPCSSGSV</sequence>
<feature type="transmembrane region" description="Helical" evidence="7">
    <location>
        <begin position="384"/>
        <end position="405"/>
    </location>
</feature>
<keyword evidence="2" id="KW-0813">Transport</keyword>
<evidence type="ECO:0000256" key="6">
    <source>
        <dbReference type="SAM" id="MobiDB-lite"/>
    </source>
</evidence>
<feature type="transmembrane region" description="Helical" evidence="7">
    <location>
        <begin position="140"/>
        <end position="164"/>
    </location>
</feature>
<keyword evidence="5 7" id="KW-0472">Membrane</keyword>
<dbReference type="InterPro" id="IPR011701">
    <property type="entry name" value="MFS"/>
</dbReference>
<dbReference type="InterPro" id="IPR036259">
    <property type="entry name" value="MFS_trans_sf"/>
</dbReference>
<evidence type="ECO:0000256" key="2">
    <source>
        <dbReference type="ARBA" id="ARBA00022448"/>
    </source>
</evidence>
<evidence type="ECO:0000256" key="5">
    <source>
        <dbReference type="ARBA" id="ARBA00023136"/>
    </source>
</evidence>
<feature type="region of interest" description="Disordered" evidence="6">
    <location>
        <begin position="1"/>
        <end position="102"/>
    </location>
</feature>
<dbReference type="GO" id="GO:0022857">
    <property type="term" value="F:transmembrane transporter activity"/>
    <property type="evidence" value="ECO:0007669"/>
    <property type="project" value="InterPro"/>
</dbReference>
<dbReference type="EMBL" id="JARAKH010000039">
    <property type="protein sequence ID" value="KAK8382433.1"/>
    <property type="molecule type" value="Genomic_DNA"/>
</dbReference>
<feature type="compositionally biased region" description="Basic and acidic residues" evidence="6">
    <location>
        <begin position="17"/>
        <end position="33"/>
    </location>
</feature>
<reference evidence="8 9" key="1">
    <citation type="submission" date="2023-03" db="EMBL/GenBank/DDBJ databases">
        <title>High-quality genome of Scylla paramamosain provides insights in environmental adaptation.</title>
        <authorList>
            <person name="Zhang L."/>
        </authorList>
    </citation>
    <scope>NUCLEOTIDE SEQUENCE [LARGE SCALE GENOMIC DNA]</scope>
    <source>
        <strain evidence="8">LZ_2023a</strain>
        <tissue evidence="8">Muscle</tissue>
    </source>
</reference>
<keyword evidence="9" id="KW-1185">Reference proteome</keyword>
<evidence type="ECO:0000313" key="8">
    <source>
        <dbReference type="EMBL" id="KAK8382433.1"/>
    </source>
</evidence>
<feature type="transmembrane region" description="Helical" evidence="7">
    <location>
        <begin position="235"/>
        <end position="260"/>
    </location>
</feature>
<name>A0AAW0T597_SCYPA</name>
<evidence type="ECO:0000256" key="4">
    <source>
        <dbReference type="ARBA" id="ARBA00022989"/>
    </source>
</evidence>
<proteinExistence type="predicted"/>
<evidence type="ECO:0000256" key="3">
    <source>
        <dbReference type="ARBA" id="ARBA00022692"/>
    </source>
</evidence>
<feature type="transmembrane region" description="Helical" evidence="7">
    <location>
        <begin position="208"/>
        <end position="229"/>
    </location>
</feature>
<dbReference type="PANTHER" id="PTHR23506">
    <property type="entry name" value="GH10249P"/>
    <property type="match status" value="1"/>
</dbReference>